<dbReference type="HOGENOM" id="CLU_2132472_0_0_6"/>
<reference evidence="3 4" key="2">
    <citation type="journal article" date="2008" name="BMC Genomics">
        <title>Comparative genomics-based investigation of resequencing targets in Vibrio fischeri: focus on point miscalls and artefactual expansions.</title>
        <authorList>
            <person name="Mandel M.J."/>
            <person name="Stabb E.V."/>
            <person name="Ruby E.G."/>
        </authorList>
    </citation>
    <scope>NUCLEOTIDE SEQUENCE [LARGE SCALE GENOMIC DNA]</scope>
    <source>
        <strain evidence="4">ATCC 700601 / ES114</strain>
    </source>
</reference>
<dbReference type="GeneID" id="54164744"/>
<dbReference type="AlphaFoldDB" id="Q5E363"/>
<keyword evidence="2" id="KW-0472">Membrane</keyword>
<accession>Q5E363</accession>
<dbReference type="KEGG" id="vfi:VF_2038"/>
<reference evidence="3 4" key="1">
    <citation type="journal article" date="2005" name="Proc. Natl. Acad. Sci. U.S.A.">
        <title>Complete genome sequence of Vibrio fischeri: a symbiotic bacterium with pathogenic congeners.</title>
        <authorList>
            <person name="Ruby E.G."/>
            <person name="Urbanowski M."/>
            <person name="Campbell J."/>
            <person name="Dunn A."/>
            <person name="Faini M."/>
            <person name="Gunsalus R."/>
            <person name="Lostroh P."/>
            <person name="Lupp C."/>
            <person name="McCann J."/>
            <person name="Millikan D."/>
            <person name="Schaefer A."/>
            <person name="Stabb E."/>
            <person name="Stevens A."/>
            <person name="Visick K."/>
            <person name="Whistler C."/>
            <person name="Greenberg E.P."/>
        </authorList>
    </citation>
    <scope>NUCLEOTIDE SEQUENCE [LARGE SCALE GENOMIC DNA]</scope>
    <source>
        <strain evidence="4">ATCC 700601 / ES114</strain>
    </source>
</reference>
<dbReference type="EMBL" id="CP000020">
    <property type="protein sequence ID" value="AAW86533.1"/>
    <property type="molecule type" value="Genomic_DNA"/>
</dbReference>
<proteinExistence type="predicted"/>
<feature type="transmembrane region" description="Helical" evidence="2">
    <location>
        <begin position="92"/>
        <end position="112"/>
    </location>
</feature>
<dbReference type="STRING" id="312309.VF_2038"/>
<keyword evidence="4" id="KW-1185">Reference proteome</keyword>
<dbReference type="RefSeq" id="WP_011262507.1">
    <property type="nucleotide sequence ID" value="NC_006840.2"/>
</dbReference>
<keyword evidence="2" id="KW-0812">Transmembrane</keyword>
<dbReference type="Proteomes" id="UP000000537">
    <property type="component" value="Chromosome I"/>
</dbReference>
<feature type="region of interest" description="Disordered" evidence="1">
    <location>
        <begin position="1"/>
        <end position="31"/>
    </location>
</feature>
<name>Q5E363_ALIF1</name>
<gene>
    <name evidence="3" type="ordered locus">VF_2038</name>
</gene>
<dbReference type="EnsemblBacteria" id="AAW86533">
    <property type="protein sequence ID" value="AAW86533"/>
    <property type="gene ID" value="VF_2038"/>
</dbReference>
<dbReference type="PATRIC" id="fig|312309.11.peg.2078"/>
<organism evidence="3 4">
    <name type="scientific">Aliivibrio fischeri (strain ATCC 700601 / ES114)</name>
    <name type="common">Vibrio fischeri</name>
    <dbReference type="NCBI Taxonomy" id="312309"/>
    <lineage>
        <taxon>Bacteria</taxon>
        <taxon>Pseudomonadati</taxon>
        <taxon>Pseudomonadota</taxon>
        <taxon>Gammaproteobacteria</taxon>
        <taxon>Vibrionales</taxon>
        <taxon>Vibrionaceae</taxon>
        <taxon>Aliivibrio</taxon>
    </lineage>
</organism>
<sequence length="113" mass="12964">MNNKVSFVDFSRGDNITEQSKKNGSGEPPMTTLEQRVSHLEKDTSEIKAEVKQTRKDLIDFQIKTIEEFGKVRTDVEKVRTELQTSMRQQTIWLFGLNVTLVGVAIAVMRFFP</sequence>
<evidence type="ECO:0000313" key="4">
    <source>
        <dbReference type="Proteomes" id="UP000000537"/>
    </source>
</evidence>
<protein>
    <recommendedName>
        <fullName evidence="5">DUF1640 domain-containing protein</fullName>
    </recommendedName>
</protein>
<evidence type="ECO:0008006" key="5">
    <source>
        <dbReference type="Google" id="ProtNLM"/>
    </source>
</evidence>
<evidence type="ECO:0000256" key="1">
    <source>
        <dbReference type="SAM" id="MobiDB-lite"/>
    </source>
</evidence>
<evidence type="ECO:0000256" key="2">
    <source>
        <dbReference type="SAM" id="Phobius"/>
    </source>
</evidence>
<evidence type="ECO:0000313" key="3">
    <source>
        <dbReference type="EMBL" id="AAW86533.1"/>
    </source>
</evidence>
<keyword evidence="2" id="KW-1133">Transmembrane helix</keyword>